<feature type="region of interest" description="Disordered" evidence="1">
    <location>
        <begin position="755"/>
        <end position="777"/>
    </location>
</feature>
<dbReference type="OrthoDB" id="3538597at2759"/>
<proteinExistence type="predicted"/>
<organism evidence="2 3">
    <name type="scientific">Aspergillus mulundensis</name>
    <dbReference type="NCBI Taxonomy" id="1810919"/>
    <lineage>
        <taxon>Eukaryota</taxon>
        <taxon>Fungi</taxon>
        <taxon>Dikarya</taxon>
        <taxon>Ascomycota</taxon>
        <taxon>Pezizomycotina</taxon>
        <taxon>Eurotiomycetes</taxon>
        <taxon>Eurotiomycetidae</taxon>
        <taxon>Eurotiales</taxon>
        <taxon>Aspergillaceae</taxon>
        <taxon>Aspergillus</taxon>
        <taxon>Aspergillus subgen. Nidulantes</taxon>
    </lineage>
</organism>
<feature type="compositionally biased region" description="Basic and acidic residues" evidence="1">
    <location>
        <begin position="763"/>
        <end position="777"/>
    </location>
</feature>
<dbReference type="STRING" id="1810919.A0A3D8R023"/>
<protein>
    <submittedName>
        <fullName evidence="2">Uncharacterized protein</fullName>
    </submittedName>
</protein>
<dbReference type="GeneID" id="38119649"/>
<accession>A0A3D8R023</accession>
<evidence type="ECO:0000313" key="2">
    <source>
        <dbReference type="EMBL" id="RDW67413.1"/>
    </source>
</evidence>
<keyword evidence="3" id="KW-1185">Reference proteome</keyword>
<name>A0A3D8R023_9EURO</name>
<gene>
    <name evidence="2" type="ORF">DSM5745_09279</name>
</gene>
<comment type="caution">
    <text evidence="2">The sequence shown here is derived from an EMBL/GenBank/DDBJ whole genome shotgun (WGS) entry which is preliminary data.</text>
</comment>
<dbReference type="RefSeq" id="XP_026600381.1">
    <property type="nucleotide sequence ID" value="XM_026751295.1"/>
</dbReference>
<evidence type="ECO:0000256" key="1">
    <source>
        <dbReference type="SAM" id="MobiDB-lite"/>
    </source>
</evidence>
<dbReference type="EMBL" id="PVWQ01000012">
    <property type="protein sequence ID" value="RDW67413.1"/>
    <property type="molecule type" value="Genomic_DNA"/>
</dbReference>
<reference evidence="2 3" key="1">
    <citation type="journal article" date="2018" name="IMA Fungus">
        <title>IMA Genome-F 9: Draft genome sequence of Annulohypoxylon stygium, Aspergillus mulundensis, Berkeleyomyces basicola (syn. Thielaviopsis basicola), Ceratocystis smalleyi, two Cercospora beticola strains, Coleophoma cylindrospora, Fusarium fracticaudum, Phialophora cf. hyalina, and Morchella septimelata.</title>
        <authorList>
            <person name="Wingfield B.D."/>
            <person name="Bills G.F."/>
            <person name="Dong Y."/>
            <person name="Huang W."/>
            <person name="Nel W.J."/>
            <person name="Swalarsk-Parry B.S."/>
            <person name="Vaghefi N."/>
            <person name="Wilken P.M."/>
            <person name="An Z."/>
            <person name="de Beer Z.W."/>
            <person name="De Vos L."/>
            <person name="Chen L."/>
            <person name="Duong T.A."/>
            <person name="Gao Y."/>
            <person name="Hammerbacher A."/>
            <person name="Kikkert J.R."/>
            <person name="Li Y."/>
            <person name="Li H."/>
            <person name="Li K."/>
            <person name="Li Q."/>
            <person name="Liu X."/>
            <person name="Ma X."/>
            <person name="Naidoo K."/>
            <person name="Pethybridge S.J."/>
            <person name="Sun J."/>
            <person name="Steenkamp E.T."/>
            <person name="van der Nest M.A."/>
            <person name="van Wyk S."/>
            <person name="Wingfield M.J."/>
            <person name="Xiong C."/>
            <person name="Yue Q."/>
            <person name="Zhang X."/>
        </authorList>
    </citation>
    <scope>NUCLEOTIDE SEQUENCE [LARGE SCALE GENOMIC DNA]</scope>
    <source>
        <strain evidence="2 3">DSM 5745</strain>
    </source>
</reference>
<dbReference type="Proteomes" id="UP000256690">
    <property type="component" value="Unassembled WGS sequence"/>
</dbReference>
<evidence type="ECO:0000313" key="3">
    <source>
        <dbReference type="Proteomes" id="UP000256690"/>
    </source>
</evidence>
<sequence>MSHTTAALAKSQAKQESLKILIDEYNIHFQSADDDLPSNLQREYDVVQDIENATINENIRRSSKETQYRTMEIWEAVRSCAKNENNEDTWRHEVETKIFKPLKHHACSKCGKRLWKADVEFPIGKEVGRRRENLQKRRDKREKCACTPDGPLCSALSTRDPRLKHRVLEGLYSRHVQYEPDLARRAPAGIFPDLVVGLADSDNFRNVLRSPSENSRGKRVGDDIKSDLFASTGSINESGMIFPFLVLEAKRARAPDSWEDMQRQMALPAYEMLRMQTALVERSLPALMGEGLPKIWLVSFKAQIWKLYVATAERGPTGRYTTRIVKMWTGDVEDKDGALKLVLLVDCIFDWALEFYRFDIFDSLKSMVTQNANIRSACIAPSVSELPSSSGRVDISTDSDPCFENLESIPDEPRPTDVIKYKNGWVRDVRQILVSGGGLFITASNIAEIFDNFEHPDHAKRFARFIWAILSPNALLFHNEDILDRVREVWTGERDRRQHLSNSKIYLQLEDYAYIDIQWQLKKDLAFVAATEDSIPELFRRTMYVKRSLHEIEQSRRPNITEERILEDIRDSRSVDFAELNLQDAAERSRCRLGGRLDTSVPSCVKAFQEIFRMYQVGQREPSENFIKIWHHPGPIIATESPQPSLVIGTADYRDWLHVDRRNRTPQLCLFVPKNLSNWSSSQTAAALELIQKQDDSFDRTVLRGAYFSGYTQFDDNCGLTISPSDPLPDPISINDLGPTPESLIDKWLQELNNDAMSDSDSDNDRYSTDDLDHRGE</sequence>
<dbReference type="AlphaFoldDB" id="A0A3D8R023"/>